<dbReference type="Gene3D" id="3.20.20.70">
    <property type="entry name" value="Aldolase class I"/>
    <property type="match status" value="1"/>
</dbReference>
<evidence type="ECO:0000256" key="8">
    <source>
        <dbReference type="ARBA" id="ARBA00023002"/>
    </source>
</evidence>
<dbReference type="Pfam" id="PF13353">
    <property type="entry name" value="Fer4_12"/>
    <property type="match status" value="1"/>
</dbReference>
<dbReference type="EC" id="1.97.1.-" evidence="12"/>
<evidence type="ECO:0000256" key="12">
    <source>
        <dbReference type="PIRNR" id="PIRNR000368"/>
    </source>
</evidence>
<evidence type="ECO:0000256" key="2">
    <source>
        <dbReference type="ARBA" id="ARBA00003852"/>
    </source>
</evidence>
<dbReference type="GO" id="GO:0046872">
    <property type="term" value="F:metal ion binding"/>
    <property type="evidence" value="ECO:0007669"/>
    <property type="project" value="UniProtKB-KW"/>
</dbReference>
<dbReference type="InterPro" id="IPR007197">
    <property type="entry name" value="rSAM"/>
</dbReference>
<reference evidence="13 14" key="1">
    <citation type="submission" date="2016-08" db="EMBL/GenBank/DDBJ databases">
        <title>Complete genome sequence of Spiroplasma helicoides TABS-2 (DSM 22551).</title>
        <authorList>
            <person name="Shen W.-Y."/>
            <person name="Lo W.-S."/>
            <person name="Lai Y.-C."/>
            <person name="Kuo C.-H."/>
        </authorList>
    </citation>
    <scope>NUCLEOTIDE SEQUENCE [LARGE SCALE GENOMIC DNA]</scope>
    <source>
        <strain evidence="13 14">TABS-2</strain>
    </source>
</reference>
<evidence type="ECO:0000256" key="6">
    <source>
        <dbReference type="ARBA" id="ARBA00022691"/>
    </source>
</evidence>
<comment type="catalytic activity">
    <reaction evidence="11">
        <text>glycyl-[protein] + reduced [flavodoxin] + S-adenosyl-L-methionine = glycin-2-yl radical-[protein] + semiquinone [flavodoxin] + 5'-deoxyadenosine + L-methionine + H(+)</text>
        <dbReference type="Rhea" id="RHEA:61976"/>
        <dbReference type="Rhea" id="RHEA-COMP:10622"/>
        <dbReference type="Rhea" id="RHEA-COMP:14480"/>
        <dbReference type="Rhea" id="RHEA-COMP:15993"/>
        <dbReference type="Rhea" id="RHEA-COMP:15994"/>
        <dbReference type="ChEBI" id="CHEBI:15378"/>
        <dbReference type="ChEBI" id="CHEBI:17319"/>
        <dbReference type="ChEBI" id="CHEBI:29947"/>
        <dbReference type="ChEBI" id="CHEBI:32722"/>
        <dbReference type="ChEBI" id="CHEBI:57618"/>
        <dbReference type="ChEBI" id="CHEBI:57844"/>
        <dbReference type="ChEBI" id="CHEBI:59789"/>
        <dbReference type="ChEBI" id="CHEBI:140311"/>
    </reaction>
</comment>
<evidence type="ECO:0000256" key="1">
    <source>
        <dbReference type="ARBA" id="ARBA00001966"/>
    </source>
</evidence>
<dbReference type="SFLD" id="SFLDS00029">
    <property type="entry name" value="Radical_SAM"/>
    <property type="match status" value="1"/>
</dbReference>
<comment type="function">
    <text evidence="2 12">Activation of anaerobic ribonucleoside-triphosphate reductase under anaerobic conditions by generation of an organic free radical, using S-adenosylmethionine and reduced flavodoxin as cosubstrates to produce 5'-deoxy-adenosine.</text>
</comment>
<evidence type="ECO:0000256" key="9">
    <source>
        <dbReference type="ARBA" id="ARBA00023004"/>
    </source>
</evidence>
<dbReference type="PIRSF" id="PIRSF000368">
    <property type="entry name" value="NrdG"/>
    <property type="match status" value="1"/>
</dbReference>
<protein>
    <recommendedName>
        <fullName evidence="4 12">Anaerobic ribonucleoside-triphosphate reductase-activating protein</fullName>
        <ecNumber evidence="12">1.97.1.-</ecNumber>
    </recommendedName>
</protein>
<dbReference type="PROSITE" id="PS01087">
    <property type="entry name" value="RADICAL_ACTIVATING"/>
    <property type="match status" value="1"/>
</dbReference>
<evidence type="ECO:0000256" key="7">
    <source>
        <dbReference type="ARBA" id="ARBA00022723"/>
    </source>
</evidence>
<dbReference type="InterPro" id="IPR058240">
    <property type="entry name" value="rSAM_sf"/>
</dbReference>
<dbReference type="GO" id="GO:0004748">
    <property type="term" value="F:ribonucleoside-diphosphate reductase activity, thioredoxin disulfide as acceptor"/>
    <property type="evidence" value="ECO:0007669"/>
    <property type="project" value="TreeGrafter"/>
</dbReference>
<evidence type="ECO:0000256" key="3">
    <source>
        <dbReference type="ARBA" id="ARBA00009777"/>
    </source>
</evidence>
<proteinExistence type="inferred from homology"/>
<keyword evidence="6" id="KW-0949">S-adenosyl-L-methionine</keyword>
<dbReference type="PANTHER" id="PTHR30352:SF2">
    <property type="entry name" value="ANAEROBIC RIBONUCLEOSIDE-TRIPHOSPHATE REDUCTASE-ACTIVATING PROTEIN"/>
    <property type="match status" value="1"/>
</dbReference>
<dbReference type="Proteomes" id="UP000094378">
    <property type="component" value="Chromosome"/>
</dbReference>
<keyword evidence="14" id="KW-1185">Reference proteome</keyword>
<evidence type="ECO:0000256" key="5">
    <source>
        <dbReference type="ARBA" id="ARBA00022485"/>
    </source>
</evidence>
<evidence type="ECO:0000313" key="13">
    <source>
        <dbReference type="EMBL" id="AOG60870.1"/>
    </source>
</evidence>
<dbReference type="EMBL" id="CP017015">
    <property type="protein sequence ID" value="AOG60870.1"/>
    <property type="molecule type" value="Genomic_DNA"/>
</dbReference>
<dbReference type="InterPro" id="IPR001989">
    <property type="entry name" value="Radical_activat_CS"/>
</dbReference>
<dbReference type="KEGG" id="shj:SHELI_v1c09210"/>
<comment type="similarity">
    <text evidence="3 12">Belongs to the organic radical-activating enzymes family.</text>
</comment>
<keyword evidence="10" id="KW-0411">Iron-sulfur</keyword>
<keyword evidence="8 12" id="KW-0560">Oxidoreductase</keyword>
<keyword evidence="9" id="KW-0408">Iron</keyword>
<dbReference type="SUPFAM" id="SSF102114">
    <property type="entry name" value="Radical SAM enzymes"/>
    <property type="match status" value="1"/>
</dbReference>
<dbReference type="SFLD" id="SFLDF00299">
    <property type="entry name" value="anaerobic_ribonucleoside-triph"/>
    <property type="match status" value="1"/>
</dbReference>
<dbReference type="InterPro" id="IPR013785">
    <property type="entry name" value="Aldolase_TIM"/>
</dbReference>
<dbReference type="AlphaFoldDB" id="A0A1B3SLT8"/>
<sequence>MSTIVINSIMKNPSLGDGPGYRTVLFLQGCNIFCNKCQNVETWDITCGNSIEIKELAELLRKKCFNKKLTISGGEPLMQIKELKELLELIKDFDICLYTGYELEEVPSEILKYLKYIKVGPFIWKERTTTMPFVGSKNQKFLEVNNEKSESE</sequence>
<evidence type="ECO:0000313" key="14">
    <source>
        <dbReference type="Proteomes" id="UP000094378"/>
    </source>
</evidence>
<dbReference type="SFLD" id="SFLDG01066">
    <property type="entry name" value="organic_radical-activating_enz"/>
    <property type="match status" value="1"/>
</dbReference>
<dbReference type="InterPro" id="IPR034457">
    <property type="entry name" value="Organic_radical-activating"/>
</dbReference>
<dbReference type="PANTHER" id="PTHR30352">
    <property type="entry name" value="PYRUVATE FORMATE-LYASE-ACTIVATING ENZYME"/>
    <property type="match status" value="1"/>
</dbReference>
<dbReference type="OrthoDB" id="9782387at2"/>
<comment type="cofactor">
    <cofactor evidence="1">
        <name>[4Fe-4S] cluster</name>
        <dbReference type="ChEBI" id="CHEBI:49883"/>
    </cofactor>
</comment>
<keyword evidence="5" id="KW-0004">4Fe-4S</keyword>
<dbReference type="RefSeq" id="WP_069117136.1">
    <property type="nucleotide sequence ID" value="NZ_CP017015.1"/>
</dbReference>
<evidence type="ECO:0000256" key="10">
    <source>
        <dbReference type="ARBA" id="ARBA00023014"/>
    </source>
</evidence>
<dbReference type="CDD" id="cd01335">
    <property type="entry name" value="Radical_SAM"/>
    <property type="match status" value="1"/>
</dbReference>
<dbReference type="GO" id="GO:0043365">
    <property type="term" value="F:[formate-C-acetyltransferase]-activating enzyme activity"/>
    <property type="evidence" value="ECO:0007669"/>
    <property type="project" value="InterPro"/>
</dbReference>
<gene>
    <name evidence="13" type="primary">nrdG</name>
    <name evidence="13" type="ORF">SHELI_v1c09210</name>
</gene>
<evidence type="ECO:0000256" key="11">
    <source>
        <dbReference type="ARBA" id="ARBA00047365"/>
    </source>
</evidence>
<dbReference type="SFLD" id="SFLDG01063">
    <property type="entry name" value="activating_enzymes__group_1"/>
    <property type="match status" value="1"/>
</dbReference>
<dbReference type="GO" id="GO:0051539">
    <property type="term" value="F:4 iron, 4 sulfur cluster binding"/>
    <property type="evidence" value="ECO:0007669"/>
    <property type="project" value="UniProtKB-KW"/>
</dbReference>
<keyword evidence="7" id="KW-0479">Metal-binding</keyword>
<organism evidence="13 14">
    <name type="scientific">Spiroplasma helicoides</name>
    <dbReference type="NCBI Taxonomy" id="216938"/>
    <lineage>
        <taxon>Bacteria</taxon>
        <taxon>Bacillati</taxon>
        <taxon>Mycoplasmatota</taxon>
        <taxon>Mollicutes</taxon>
        <taxon>Entomoplasmatales</taxon>
        <taxon>Spiroplasmataceae</taxon>
        <taxon>Spiroplasma</taxon>
    </lineage>
</organism>
<dbReference type="STRING" id="216938.SHELI_v1c09210"/>
<name>A0A1B3SLT8_9MOLU</name>
<evidence type="ECO:0000256" key="4">
    <source>
        <dbReference type="ARBA" id="ARBA00014281"/>
    </source>
</evidence>
<dbReference type="InterPro" id="IPR012837">
    <property type="entry name" value="NrdG"/>
</dbReference>
<accession>A0A1B3SLT8</accession>